<name>A0A1M7UQQ4_9BRAD</name>
<evidence type="ECO:0000313" key="3">
    <source>
        <dbReference type="EMBL" id="SHN85279.1"/>
    </source>
</evidence>
<dbReference type="Proteomes" id="UP000184096">
    <property type="component" value="Chromosome I"/>
</dbReference>
<gene>
    <name evidence="3" type="ORF">SAMN05444170_6233</name>
</gene>
<dbReference type="EMBL" id="LT670849">
    <property type="protein sequence ID" value="SHN85279.1"/>
    <property type="molecule type" value="Genomic_DNA"/>
</dbReference>
<dbReference type="SUPFAM" id="SSF56529">
    <property type="entry name" value="FAH"/>
    <property type="match status" value="1"/>
</dbReference>
<keyword evidence="1" id="KW-0456">Lyase</keyword>
<protein>
    <submittedName>
        <fullName evidence="3">2-keto-4-pentenoate hydratase</fullName>
    </submittedName>
</protein>
<accession>A0A1M7UQQ4</accession>
<reference evidence="4" key="1">
    <citation type="submission" date="2016-11" db="EMBL/GenBank/DDBJ databases">
        <authorList>
            <person name="Varghese N."/>
            <person name="Submissions S."/>
        </authorList>
    </citation>
    <scope>NUCLEOTIDE SEQUENCE [LARGE SCALE GENOMIC DNA]</scope>
    <source>
        <strain evidence="4">GAS401</strain>
    </source>
</reference>
<dbReference type="GO" id="GO:0005737">
    <property type="term" value="C:cytoplasm"/>
    <property type="evidence" value="ECO:0007669"/>
    <property type="project" value="TreeGrafter"/>
</dbReference>
<dbReference type="InterPro" id="IPR050772">
    <property type="entry name" value="Hydratase-Decarb/MhpD_sf"/>
</dbReference>
<evidence type="ECO:0000259" key="2">
    <source>
        <dbReference type="Pfam" id="PF01557"/>
    </source>
</evidence>
<dbReference type="Gene3D" id="3.90.850.10">
    <property type="entry name" value="Fumarylacetoacetase-like, C-terminal domain"/>
    <property type="match status" value="1"/>
</dbReference>
<proteinExistence type="predicted"/>
<dbReference type="InterPro" id="IPR011234">
    <property type="entry name" value="Fumarylacetoacetase-like_C"/>
</dbReference>
<feature type="domain" description="Fumarylacetoacetase-like C-terminal" evidence="2">
    <location>
        <begin position="141"/>
        <end position="241"/>
    </location>
</feature>
<evidence type="ECO:0000313" key="4">
    <source>
        <dbReference type="Proteomes" id="UP000184096"/>
    </source>
</evidence>
<dbReference type="AlphaFoldDB" id="A0A1M7UQQ4"/>
<dbReference type="PANTHER" id="PTHR30143:SF0">
    <property type="entry name" value="2-KETO-4-PENTENOATE HYDRATASE"/>
    <property type="match status" value="1"/>
</dbReference>
<dbReference type="PANTHER" id="PTHR30143">
    <property type="entry name" value="ACID HYDRATASE"/>
    <property type="match status" value="1"/>
</dbReference>
<keyword evidence="4" id="KW-1185">Reference proteome</keyword>
<organism evidence="3 4">
    <name type="scientific">Bradyrhizobium erythrophlei</name>
    <dbReference type="NCBI Taxonomy" id="1437360"/>
    <lineage>
        <taxon>Bacteria</taxon>
        <taxon>Pseudomonadati</taxon>
        <taxon>Pseudomonadota</taxon>
        <taxon>Alphaproteobacteria</taxon>
        <taxon>Hyphomicrobiales</taxon>
        <taxon>Nitrobacteraceae</taxon>
        <taxon>Bradyrhizobium</taxon>
    </lineage>
</organism>
<dbReference type="GO" id="GO:0008684">
    <property type="term" value="F:2-oxopent-4-enoate hydratase activity"/>
    <property type="evidence" value="ECO:0007669"/>
    <property type="project" value="TreeGrafter"/>
</dbReference>
<sequence length="249" mass="26435">MDPASLRSLAGRQWRDYQRGTPGTMFADPDMSLTLDEAYKIQMEFADLRCAAGDAVAGYKVGCIGSGVVEQFGMSGPIHARLFRSEIHGSGATLRHRAYANPAIEGEMALRIGVDGGIAAAFPVIELHQLIFRAPRKTLAELVGNNGINAGAVVPEHLKAASLEDWASARTLSISVNGVSVETGTLWAMAGGAPEALEWLRSDLRRFGEALKPGDLVLAGTPLGLHPVQGGDHVVVSIDGKDCVDCRFD</sequence>
<dbReference type="InterPro" id="IPR036663">
    <property type="entry name" value="Fumarylacetoacetase_C_sf"/>
</dbReference>
<evidence type="ECO:0000256" key="1">
    <source>
        <dbReference type="ARBA" id="ARBA00023239"/>
    </source>
</evidence>
<dbReference type="Pfam" id="PF01557">
    <property type="entry name" value="FAA_hydrolase"/>
    <property type="match status" value="1"/>
</dbReference>